<sequence length="225" mass="25760">MAEVLITLGIIGIVAAMTLTTIINNARDRQFRAMFKKQFSIISQAFQMVYLDDGIEIDFEDWRDMTTYVCQIGQKLKAAYSGLKCDEILTMVPDDAFENHINKNVSWHKNNTWYNAKKLPMVSNSGYSYMTFYLPDGAWINFNCWRYVFVDVNGAKNPNTVGRDIFYFVLPKRTSALNFFDYTTGKTWPNGCQGGIYSTTLTPDNYEDDCKNGTGWGCSPMYILD</sequence>
<keyword evidence="1" id="KW-0472">Membrane</keyword>
<comment type="caution">
    <text evidence="2">The sequence shown here is derived from an EMBL/GenBank/DDBJ whole genome shotgun (WGS) entry which is preliminary data.</text>
</comment>
<evidence type="ECO:0000256" key="1">
    <source>
        <dbReference type="SAM" id="Phobius"/>
    </source>
</evidence>
<keyword evidence="1" id="KW-1133">Transmembrane helix</keyword>
<reference evidence="2" key="2">
    <citation type="journal article" date="2021" name="PeerJ">
        <title>Extensive microbial diversity within the chicken gut microbiome revealed by metagenomics and culture.</title>
        <authorList>
            <person name="Gilroy R."/>
            <person name="Ravi A."/>
            <person name="Getino M."/>
            <person name="Pursley I."/>
            <person name="Horton D.L."/>
            <person name="Alikhan N.F."/>
            <person name="Baker D."/>
            <person name="Gharbi K."/>
            <person name="Hall N."/>
            <person name="Watson M."/>
            <person name="Adriaenssens E.M."/>
            <person name="Foster-Nyarko E."/>
            <person name="Jarju S."/>
            <person name="Secka A."/>
            <person name="Antonio M."/>
            <person name="Oren A."/>
            <person name="Chaudhuri R.R."/>
            <person name="La Ragione R."/>
            <person name="Hildebrand F."/>
            <person name="Pallen M.J."/>
        </authorList>
    </citation>
    <scope>NUCLEOTIDE SEQUENCE</scope>
    <source>
        <strain evidence="2">CHK152-2994</strain>
    </source>
</reference>
<dbReference type="EMBL" id="DVJO01000210">
    <property type="protein sequence ID" value="HIS83839.1"/>
    <property type="molecule type" value="Genomic_DNA"/>
</dbReference>
<keyword evidence="1" id="KW-0812">Transmembrane</keyword>
<reference evidence="2" key="1">
    <citation type="submission" date="2020-10" db="EMBL/GenBank/DDBJ databases">
        <authorList>
            <person name="Gilroy R."/>
        </authorList>
    </citation>
    <scope>NUCLEOTIDE SEQUENCE</scope>
    <source>
        <strain evidence="2">CHK152-2994</strain>
    </source>
</reference>
<organism evidence="2 3">
    <name type="scientific">Candidatus Scatenecus faecavium</name>
    <dbReference type="NCBI Taxonomy" id="2840915"/>
    <lineage>
        <taxon>Bacteria</taxon>
        <taxon>Candidatus Scatenecus</taxon>
    </lineage>
</organism>
<gene>
    <name evidence="2" type="ORF">IAD41_09580</name>
</gene>
<proteinExistence type="predicted"/>
<evidence type="ECO:0000313" key="3">
    <source>
        <dbReference type="Proteomes" id="UP000824139"/>
    </source>
</evidence>
<feature type="transmembrane region" description="Helical" evidence="1">
    <location>
        <begin position="6"/>
        <end position="26"/>
    </location>
</feature>
<dbReference type="AlphaFoldDB" id="A0A9D1FY81"/>
<evidence type="ECO:0000313" key="2">
    <source>
        <dbReference type="EMBL" id="HIS83839.1"/>
    </source>
</evidence>
<accession>A0A9D1FY81</accession>
<dbReference type="Proteomes" id="UP000824139">
    <property type="component" value="Unassembled WGS sequence"/>
</dbReference>
<name>A0A9D1FY81_9BACT</name>
<protein>
    <submittedName>
        <fullName evidence="2">Type II secretion system protein</fullName>
    </submittedName>
</protein>